<name>A0A804KPG3_MUSAM</name>
<evidence type="ECO:0000256" key="3">
    <source>
        <dbReference type="ARBA" id="ARBA00022679"/>
    </source>
</evidence>
<dbReference type="SMART" id="SM00184">
    <property type="entry name" value="RING"/>
    <property type="match status" value="1"/>
</dbReference>
<gene>
    <name evidence="11" type="ORF">GSMUA_246610.1</name>
</gene>
<dbReference type="Proteomes" id="UP000012960">
    <property type="component" value="Unplaced"/>
</dbReference>
<evidence type="ECO:0000256" key="9">
    <source>
        <dbReference type="SAM" id="MobiDB-lite"/>
    </source>
</evidence>
<evidence type="ECO:0000256" key="4">
    <source>
        <dbReference type="ARBA" id="ARBA00022723"/>
    </source>
</evidence>
<dbReference type="AlphaFoldDB" id="A0A804KPG3"/>
<evidence type="ECO:0000259" key="10">
    <source>
        <dbReference type="PROSITE" id="PS50089"/>
    </source>
</evidence>
<dbReference type="InterPro" id="IPR039525">
    <property type="entry name" value="RNF126-like_zinc-ribbon"/>
</dbReference>
<accession>A0A804KPG3</accession>
<dbReference type="GO" id="GO:0061630">
    <property type="term" value="F:ubiquitin protein ligase activity"/>
    <property type="evidence" value="ECO:0000318"/>
    <property type="project" value="GO_Central"/>
</dbReference>
<feature type="domain" description="RING-type" evidence="10">
    <location>
        <begin position="165"/>
        <end position="206"/>
    </location>
</feature>
<dbReference type="EMBL" id="HG996474">
    <property type="protein sequence ID" value="CAG1836692.1"/>
    <property type="molecule type" value="Genomic_DNA"/>
</dbReference>
<evidence type="ECO:0000256" key="8">
    <source>
        <dbReference type="PROSITE-ProRule" id="PRU00175"/>
    </source>
</evidence>
<keyword evidence="5 8" id="KW-0863">Zinc-finger</keyword>
<proteinExistence type="predicted"/>
<comment type="catalytic activity">
    <reaction evidence="1">
        <text>S-ubiquitinyl-[E2 ubiquitin-conjugating enzyme]-L-cysteine + [acceptor protein]-L-lysine = [E2 ubiquitin-conjugating enzyme]-L-cysteine + N(6)-ubiquitinyl-[acceptor protein]-L-lysine.</text>
        <dbReference type="EC" id="2.3.2.27"/>
    </reaction>
</comment>
<keyword evidence="6" id="KW-0833">Ubl conjugation pathway</keyword>
<evidence type="ECO:0000313" key="12">
    <source>
        <dbReference type="EnsemblPlants" id="Ma09_p27920.1"/>
    </source>
</evidence>
<protein>
    <recommendedName>
        <fullName evidence="2">RING-type E3 ubiquitin transferase</fullName>
        <ecNumber evidence="2">2.3.2.27</ecNumber>
    </recommendedName>
</protein>
<reference evidence="11" key="1">
    <citation type="submission" date="2021-03" db="EMBL/GenBank/DDBJ databases">
        <authorList>
            <consortium name="Genoscope - CEA"/>
            <person name="William W."/>
        </authorList>
    </citation>
    <scope>NUCLEOTIDE SEQUENCE</scope>
    <source>
        <strain evidence="11">Doubled-haploid Pahang</strain>
    </source>
</reference>
<dbReference type="GO" id="GO:0016567">
    <property type="term" value="P:protein ubiquitination"/>
    <property type="evidence" value="ECO:0000318"/>
    <property type="project" value="GO_Central"/>
</dbReference>
<evidence type="ECO:0000256" key="5">
    <source>
        <dbReference type="ARBA" id="ARBA00022771"/>
    </source>
</evidence>
<feature type="region of interest" description="Disordered" evidence="9">
    <location>
        <begin position="210"/>
        <end position="233"/>
    </location>
</feature>
<dbReference type="Pfam" id="PF13639">
    <property type="entry name" value="zf-RING_2"/>
    <property type="match status" value="1"/>
</dbReference>
<keyword evidence="7" id="KW-0862">Zinc</keyword>
<dbReference type="PANTHER" id="PTHR15710">
    <property type="entry name" value="E3 UBIQUITIN-PROTEIN LIGASE PRAJA"/>
    <property type="match status" value="1"/>
</dbReference>
<dbReference type="GO" id="GO:0005737">
    <property type="term" value="C:cytoplasm"/>
    <property type="evidence" value="ECO:0000318"/>
    <property type="project" value="GO_Central"/>
</dbReference>
<dbReference type="SUPFAM" id="SSF57850">
    <property type="entry name" value="RING/U-box"/>
    <property type="match status" value="1"/>
</dbReference>
<dbReference type="Pfam" id="PF14369">
    <property type="entry name" value="Zn_ribbon_19"/>
    <property type="match status" value="1"/>
</dbReference>
<organism evidence="12 13">
    <name type="scientific">Musa acuminata subsp. malaccensis</name>
    <name type="common">Wild banana</name>
    <name type="synonym">Musa malaccensis</name>
    <dbReference type="NCBI Taxonomy" id="214687"/>
    <lineage>
        <taxon>Eukaryota</taxon>
        <taxon>Viridiplantae</taxon>
        <taxon>Streptophyta</taxon>
        <taxon>Embryophyta</taxon>
        <taxon>Tracheophyta</taxon>
        <taxon>Spermatophyta</taxon>
        <taxon>Magnoliopsida</taxon>
        <taxon>Liliopsida</taxon>
        <taxon>Zingiberales</taxon>
        <taxon>Musaceae</taxon>
        <taxon>Musa</taxon>
    </lineage>
</organism>
<dbReference type="PANTHER" id="PTHR15710:SF230">
    <property type="entry name" value="OS08G0464400 PROTEIN"/>
    <property type="match status" value="1"/>
</dbReference>
<dbReference type="GO" id="GO:0008270">
    <property type="term" value="F:zinc ion binding"/>
    <property type="evidence" value="ECO:0007669"/>
    <property type="project" value="UniProtKB-KW"/>
</dbReference>
<evidence type="ECO:0000256" key="6">
    <source>
        <dbReference type="ARBA" id="ARBA00022786"/>
    </source>
</evidence>
<dbReference type="EC" id="2.3.2.27" evidence="2"/>
<keyword evidence="4" id="KW-0479">Metal-binding</keyword>
<evidence type="ECO:0000256" key="7">
    <source>
        <dbReference type="ARBA" id="ARBA00022833"/>
    </source>
</evidence>
<dbReference type="Gramene" id="Ma09_t27920.1">
    <property type="protein sequence ID" value="Ma09_p27920.1"/>
    <property type="gene ID" value="Ma09_g27920"/>
</dbReference>
<sequence>MSSAVSPPVPTTVEGGAPLCSSTSTCRPVIYWCHECDMSVTLLPSHPPLICPDCSRSDFLEEMELLQPPTDHQSSSSAAADVAPPPQSLPLVLTDSDDDDNDGGFAYDSDQRRSLPSNPSYRLRRRIDPLFLEPAPRLGPSSAPAASIDALPIVCISDDASLPACAICKDDFPLHASARRLPCSHLYHSDCIVPWLSLHNSCPICRSPLPSPDETAGGAEESDHPTGLLAEGDGDPDALALTLSAADDEALVLTAALWQVRRQHRLSFPVRSPASATMDSSLIQMAQVDIALANTGEMPSLEFPMERDGTAMAGRVDDDEDTMMLEIRENFFSMNP</sequence>
<dbReference type="InterPro" id="IPR013083">
    <property type="entry name" value="Znf_RING/FYVE/PHD"/>
</dbReference>
<keyword evidence="13" id="KW-1185">Reference proteome</keyword>
<evidence type="ECO:0000313" key="11">
    <source>
        <dbReference type="EMBL" id="CAG1836692.1"/>
    </source>
</evidence>
<dbReference type="Gramene" id="Ma09_t27920.2">
    <property type="protein sequence ID" value="Ma09_p27920.2"/>
    <property type="gene ID" value="Ma09_g27920"/>
</dbReference>
<reference evidence="12" key="2">
    <citation type="submission" date="2021-05" db="UniProtKB">
        <authorList>
            <consortium name="EnsemblPlants"/>
        </authorList>
    </citation>
    <scope>IDENTIFICATION</scope>
    <source>
        <strain evidence="12">subsp. malaccensis</strain>
    </source>
</reference>
<evidence type="ECO:0000313" key="13">
    <source>
        <dbReference type="Proteomes" id="UP000012960"/>
    </source>
</evidence>
<keyword evidence="3" id="KW-0808">Transferase</keyword>
<dbReference type="OrthoDB" id="8062037at2759"/>
<dbReference type="EnsemblPlants" id="Ma09_t27920.1">
    <property type="protein sequence ID" value="Ma09_p27920.1"/>
    <property type="gene ID" value="Ma09_g27920"/>
</dbReference>
<evidence type="ECO:0000256" key="2">
    <source>
        <dbReference type="ARBA" id="ARBA00012483"/>
    </source>
</evidence>
<dbReference type="PROSITE" id="PS50089">
    <property type="entry name" value="ZF_RING_2"/>
    <property type="match status" value="1"/>
</dbReference>
<evidence type="ECO:0000256" key="1">
    <source>
        <dbReference type="ARBA" id="ARBA00000900"/>
    </source>
</evidence>
<dbReference type="InterPro" id="IPR001841">
    <property type="entry name" value="Znf_RING"/>
</dbReference>
<feature type="region of interest" description="Disordered" evidence="9">
    <location>
        <begin position="67"/>
        <end position="119"/>
    </location>
</feature>
<dbReference type="Gene3D" id="3.30.40.10">
    <property type="entry name" value="Zinc/RING finger domain, C3HC4 (zinc finger)"/>
    <property type="match status" value="1"/>
</dbReference>
<dbReference type="EnsemblPlants" id="Ma09_t27920.2">
    <property type="protein sequence ID" value="Ma09_p27920.2"/>
    <property type="gene ID" value="Ma09_g27920"/>
</dbReference>